<accession>A0A0R3TWP3</accession>
<dbReference type="AlphaFoldDB" id="A0A0R3TWP3"/>
<dbReference type="WBParaSite" id="HNAJ_0001227901-mRNA-1">
    <property type="protein sequence ID" value="HNAJ_0001227901-mRNA-1"/>
    <property type="gene ID" value="HNAJ_0001227901"/>
</dbReference>
<organism evidence="3">
    <name type="scientific">Rodentolepis nana</name>
    <name type="common">Dwarf tapeworm</name>
    <name type="synonym">Hymenolepis nana</name>
    <dbReference type="NCBI Taxonomy" id="102285"/>
    <lineage>
        <taxon>Eukaryota</taxon>
        <taxon>Metazoa</taxon>
        <taxon>Spiralia</taxon>
        <taxon>Lophotrochozoa</taxon>
        <taxon>Platyhelminthes</taxon>
        <taxon>Cestoda</taxon>
        <taxon>Eucestoda</taxon>
        <taxon>Cyclophyllidea</taxon>
        <taxon>Hymenolepididae</taxon>
        <taxon>Rodentolepis</taxon>
    </lineage>
</organism>
<evidence type="ECO:0000313" key="2">
    <source>
        <dbReference type="Proteomes" id="UP000278807"/>
    </source>
</evidence>
<name>A0A0R3TWP3_RODNA</name>
<gene>
    <name evidence="1" type="ORF">HNAJ_LOCUS12266</name>
</gene>
<keyword evidence="2" id="KW-1185">Reference proteome</keyword>
<sequence length="133" mass="15675">MSASKHQVEIDEELSKIKDALSDRRNNLLSYVDRVGNNLLFKEKHLAELYFIVKIPQDYPKGLPKYSFEVEKVAIRKFVNENPRTDVTLTRVVLRRIFEISMARQLDIPEKIIELEPGFIEEIRREEAKMTEL</sequence>
<proteinExistence type="predicted"/>
<protein>
    <submittedName>
        <fullName evidence="3">RWD domain-containing protein</fullName>
    </submittedName>
</protein>
<evidence type="ECO:0000313" key="1">
    <source>
        <dbReference type="EMBL" id="VDO12615.1"/>
    </source>
</evidence>
<dbReference type="EMBL" id="UZAE01014155">
    <property type="protein sequence ID" value="VDO12615.1"/>
    <property type="molecule type" value="Genomic_DNA"/>
</dbReference>
<reference evidence="1 2" key="2">
    <citation type="submission" date="2018-11" db="EMBL/GenBank/DDBJ databases">
        <authorList>
            <consortium name="Pathogen Informatics"/>
        </authorList>
    </citation>
    <scope>NUCLEOTIDE SEQUENCE [LARGE SCALE GENOMIC DNA]</scope>
</reference>
<dbReference type="Proteomes" id="UP000278807">
    <property type="component" value="Unassembled WGS sequence"/>
</dbReference>
<reference evidence="3" key="1">
    <citation type="submission" date="2017-02" db="UniProtKB">
        <authorList>
            <consortium name="WormBaseParasite"/>
        </authorList>
    </citation>
    <scope>IDENTIFICATION</scope>
</reference>
<evidence type="ECO:0000313" key="3">
    <source>
        <dbReference type="WBParaSite" id="HNAJ_0001227901-mRNA-1"/>
    </source>
</evidence>